<evidence type="ECO:0000313" key="1">
    <source>
        <dbReference type="EMBL" id="KAF2744049.1"/>
    </source>
</evidence>
<reference evidence="1" key="1">
    <citation type="journal article" date="2020" name="Stud. Mycol.">
        <title>101 Dothideomycetes genomes: a test case for predicting lifestyles and emergence of pathogens.</title>
        <authorList>
            <person name="Haridas S."/>
            <person name="Albert R."/>
            <person name="Binder M."/>
            <person name="Bloem J."/>
            <person name="Labutti K."/>
            <person name="Salamov A."/>
            <person name="Andreopoulos B."/>
            <person name="Baker S."/>
            <person name="Barry K."/>
            <person name="Bills G."/>
            <person name="Bluhm B."/>
            <person name="Cannon C."/>
            <person name="Castanera R."/>
            <person name="Culley D."/>
            <person name="Daum C."/>
            <person name="Ezra D."/>
            <person name="Gonzalez J."/>
            <person name="Henrissat B."/>
            <person name="Kuo A."/>
            <person name="Liang C."/>
            <person name="Lipzen A."/>
            <person name="Lutzoni F."/>
            <person name="Magnuson J."/>
            <person name="Mondo S."/>
            <person name="Nolan M."/>
            <person name="Ohm R."/>
            <person name="Pangilinan J."/>
            <person name="Park H.-J."/>
            <person name="Ramirez L."/>
            <person name="Alfaro M."/>
            <person name="Sun H."/>
            <person name="Tritt A."/>
            <person name="Yoshinaga Y."/>
            <person name="Zwiers L.-H."/>
            <person name="Turgeon B."/>
            <person name="Goodwin S."/>
            <person name="Spatafora J."/>
            <person name="Crous P."/>
            <person name="Grigoriev I."/>
        </authorList>
    </citation>
    <scope>NUCLEOTIDE SEQUENCE</scope>
    <source>
        <strain evidence="1">CBS 119925</strain>
    </source>
</reference>
<gene>
    <name evidence="1" type="ORF">M011DRAFT_205193</name>
</gene>
<organism evidence="1 2">
    <name type="scientific">Sporormia fimetaria CBS 119925</name>
    <dbReference type="NCBI Taxonomy" id="1340428"/>
    <lineage>
        <taxon>Eukaryota</taxon>
        <taxon>Fungi</taxon>
        <taxon>Dikarya</taxon>
        <taxon>Ascomycota</taxon>
        <taxon>Pezizomycotina</taxon>
        <taxon>Dothideomycetes</taxon>
        <taxon>Pleosporomycetidae</taxon>
        <taxon>Pleosporales</taxon>
        <taxon>Sporormiaceae</taxon>
        <taxon>Sporormia</taxon>
    </lineage>
</organism>
<keyword evidence="2" id="KW-1185">Reference proteome</keyword>
<protein>
    <submittedName>
        <fullName evidence="1">Uncharacterized protein</fullName>
    </submittedName>
</protein>
<name>A0A6A6V2C2_9PLEO</name>
<evidence type="ECO:0000313" key="2">
    <source>
        <dbReference type="Proteomes" id="UP000799440"/>
    </source>
</evidence>
<accession>A0A6A6V2C2</accession>
<proteinExistence type="predicted"/>
<dbReference type="AlphaFoldDB" id="A0A6A6V2C2"/>
<sequence length="143" mass="15608">MFALSRISSQCCIDLSSSQSLSQCCTEIITAVVDANVIRGFPPSPSAEDRWSGSATSNPALSPYLQKYSSHELGSLDQLPNATILFFFYAAGVLSVLTDDMQISRCAVTSCEAPYKALSPMMNSARILNSIKRGRPYLPWLLF</sequence>
<dbReference type="Proteomes" id="UP000799440">
    <property type="component" value="Unassembled WGS sequence"/>
</dbReference>
<dbReference type="EMBL" id="MU006592">
    <property type="protein sequence ID" value="KAF2744049.1"/>
    <property type="molecule type" value="Genomic_DNA"/>
</dbReference>